<accession>A0A9P4GW82</accession>
<dbReference type="AlphaFoldDB" id="A0A9P4GW82"/>
<proteinExistence type="predicted"/>
<feature type="compositionally biased region" description="Polar residues" evidence="1">
    <location>
        <begin position="51"/>
        <end position="61"/>
    </location>
</feature>
<organism evidence="2 3">
    <name type="scientific">Setomelanomma holmii</name>
    <dbReference type="NCBI Taxonomy" id="210430"/>
    <lineage>
        <taxon>Eukaryota</taxon>
        <taxon>Fungi</taxon>
        <taxon>Dikarya</taxon>
        <taxon>Ascomycota</taxon>
        <taxon>Pezizomycotina</taxon>
        <taxon>Dothideomycetes</taxon>
        <taxon>Pleosporomycetidae</taxon>
        <taxon>Pleosporales</taxon>
        <taxon>Pleosporineae</taxon>
        <taxon>Phaeosphaeriaceae</taxon>
        <taxon>Setomelanomma</taxon>
    </lineage>
</organism>
<evidence type="ECO:0000313" key="2">
    <source>
        <dbReference type="EMBL" id="KAF2022642.1"/>
    </source>
</evidence>
<name>A0A9P4GW82_9PLEO</name>
<keyword evidence="3" id="KW-1185">Reference proteome</keyword>
<reference evidence="2" key="1">
    <citation type="journal article" date="2020" name="Stud. Mycol.">
        <title>101 Dothideomycetes genomes: a test case for predicting lifestyles and emergence of pathogens.</title>
        <authorList>
            <person name="Haridas S."/>
            <person name="Albert R."/>
            <person name="Binder M."/>
            <person name="Bloem J."/>
            <person name="Labutti K."/>
            <person name="Salamov A."/>
            <person name="Andreopoulos B."/>
            <person name="Baker S."/>
            <person name="Barry K."/>
            <person name="Bills G."/>
            <person name="Bluhm B."/>
            <person name="Cannon C."/>
            <person name="Castanera R."/>
            <person name="Culley D."/>
            <person name="Daum C."/>
            <person name="Ezra D."/>
            <person name="Gonzalez J."/>
            <person name="Henrissat B."/>
            <person name="Kuo A."/>
            <person name="Liang C."/>
            <person name="Lipzen A."/>
            <person name="Lutzoni F."/>
            <person name="Magnuson J."/>
            <person name="Mondo S."/>
            <person name="Nolan M."/>
            <person name="Ohm R."/>
            <person name="Pangilinan J."/>
            <person name="Park H.-J."/>
            <person name="Ramirez L."/>
            <person name="Alfaro M."/>
            <person name="Sun H."/>
            <person name="Tritt A."/>
            <person name="Yoshinaga Y."/>
            <person name="Zwiers L.-H."/>
            <person name="Turgeon B."/>
            <person name="Goodwin S."/>
            <person name="Spatafora J."/>
            <person name="Crous P."/>
            <person name="Grigoriev I."/>
        </authorList>
    </citation>
    <scope>NUCLEOTIDE SEQUENCE</scope>
    <source>
        <strain evidence="2">CBS 110217</strain>
    </source>
</reference>
<dbReference type="OrthoDB" id="4951733at2759"/>
<feature type="region of interest" description="Disordered" evidence="1">
    <location>
        <begin position="23"/>
        <end position="61"/>
    </location>
</feature>
<feature type="region of interest" description="Disordered" evidence="1">
    <location>
        <begin position="135"/>
        <end position="164"/>
    </location>
</feature>
<comment type="caution">
    <text evidence="2">The sequence shown here is derived from an EMBL/GenBank/DDBJ whole genome shotgun (WGS) entry which is preliminary data.</text>
</comment>
<protein>
    <submittedName>
        <fullName evidence="2">Uncharacterized protein</fullName>
    </submittedName>
</protein>
<evidence type="ECO:0000256" key="1">
    <source>
        <dbReference type="SAM" id="MobiDB-lite"/>
    </source>
</evidence>
<dbReference type="EMBL" id="ML978493">
    <property type="protein sequence ID" value="KAF2022642.1"/>
    <property type="molecule type" value="Genomic_DNA"/>
</dbReference>
<dbReference type="Proteomes" id="UP000799777">
    <property type="component" value="Unassembled WGS sequence"/>
</dbReference>
<evidence type="ECO:0000313" key="3">
    <source>
        <dbReference type="Proteomes" id="UP000799777"/>
    </source>
</evidence>
<gene>
    <name evidence="2" type="ORF">EK21DRAFT_119543</name>
</gene>
<sequence>MSASWRIPGIDLSDMSAGLAGTTGHGPLSLAHQRGTPKPAGQSSDEHRINTHQLSTSSRTPLNLTIKSLTASPEQIQTTNQTKMSTQPHRDSTILLRDQYEWTTWINQIQARAAVYNIWNNLNLEHPVPFLVEPTLPEAPEPSGYHAPAGVQEASRPSELSAQG</sequence>